<dbReference type="EMBL" id="CP015225">
    <property type="protein sequence ID" value="AMZ70719.1"/>
    <property type="molecule type" value="Genomic_DNA"/>
</dbReference>
<evidence type="ECO:0000313" key="1">
    <source>
        <dbReference type="EMBL" id="AMZ70719.1"/>
    </source>
</evidence>
<dbReference type="Proteomes" id="UP000076083">
    <property type="component" value="Chromosome"/>
</dbReference>
<gene>
    <name evidence="1" type="ORF">TK06_06255</name>
</gene>
<accession>A0A159ZV64</accession>
<proteinExistence type="predicted"/>
<reference evidence="1 2" key="2">
    <citation type="journal article" date="2018" name="Nature">
        <title>Mutant phenotypes for thousands of bacterial genes of unknown function.</title>
        <authorList>
            <person name="Price M.N."/>
            <person name="Wetmore K.M."/>
            <person name="Waters R.J."/>
            <person name="Callaghan M."/>
            <person name="Ray J."/>
            <person name="Liu H."/>
            <person name="Kuehl J.V."/>
            <person name="Melnyk R.A."/>
            <person name="Lamson J.S."/>
            <person name="Suh Y."/>
            <person name="Carlson H.K."/>
            <person name="Esquivel Z."/>
            <person name="Sadeeshkumar H."/>
            <person name="Chakraborty R."/>
            <person name="Zane G.M."/>
            <person name="Rubin B.E."/>
            <person name="Wall J.D."/>
            <person name="Visel A."/>
            <person name="Bristow J."/>
            <person name="Blow M.J."/>
            <person name="Arkin A.P."/>
            <person name="Deutschbauer A.M."/>
        </authorList>
    </citation>
    <scope>NUCLEOTIDE SEQUENCE [LARGE SCALE GENOMIC DNA]</scope>
    <source>
        <strain evidence="1 2">FW300-N2E2</strain>
    </source>
</reference>
<name>A0A159ZV64_PSEFL</name>
<protein>
    <submittedName>
        <fullName evidence="1">Uncharacterized protein</fullName>
    </submittedName>
</protein>
<reference evidence="2" key="1">
    <citation type="submission" date="2016-04" db="EMBL/GenBank/DDBJ databases">
        <authorList>
            <person name="Ray J."/>
            <person name="Price M."/>
            <person name="Deutschbauer A."/>
        </authorList>
    </citation>
    <scope>NUCLEOTIDE SEQUENCE [LARGE SCALE GENOMIC DNA]</scope>
    <source>
        <strain evidence="2">FW300-N2E2</strain>
    </source>
</reference>
<organism evidence="1 2">
    <name type="scientific">Pseudomonas fluorescens</name>
    <dbReference type="NCBI Taxonomy" id="294"/>
    <lineage>
        <taxon>Bacteria</taxon>
        <taxon>Pseudomonadati</taxon>
        <taxon>Pseudomonadota</taxon>
        <taxon>Gammaproteobacteria</taxon>
        <taxon>Pseudomonadales</taxon>
        <taxon>Pseudomonadaceae</taxon>
        <taxon>Pseudomonas</taxon>
    </lineage>
</organism>
<sequence>MLEGGERLEGEPEGGKVNVVRGWRAGLLWPGYTLSSLLTMNVGFMAECSANERGDVCCAARRSEAGAAG</sequence>
<dbReference type="AlphaFoldDB" id="A0A159ZV64"/>
<evidence type="ECO:0000313" key="2">
    <source>
        <dbReference type="Proteomes" id="UP000076083"/>
    </source>
</evidence>